<evidence type="ECO:0000256" key="3">
    <source>
        <dbReference type="ARBA" id="ARBA00022737"/>
    </source>
</evidence>
<evidence type="ECO:0000259" key="6">
    <source>
        <dbReference type="Pfam" id="PF13844"/>
    </source>
</evidence>
<dbReference type="GO" id="GO:0016757">
    <property type="term" value="F:glycosyltransferase activity"/>
    <property type="evidence" value="ECO:0007669"/>
    <property type="project" value="TreeGrafter"/>
</dbReference>
<dbReference type="Pfam" id="PF13844">
    <property type="entry name" value="Glyco_transf_41"/>
    <property type="match status" value="2"/>
</dbReference>
<evidence type="ECO:0000313" key="8">
    <source>
        <dbReference type="Proteomes" id="UP000266313"/>
    </source>
</evidence>
<proteinExistence type="predicted"/>
<dbReference type="PANTHER" id="PTHR44998">
    <property type="match status" value="1"/>
</dbReference>
<evidence type="ECO:0000256" key="5">
    <source>
        <dbReference type="SAM" id="MobiDB-lite"/>
    </source>
</evidence>
<keyword evidence="3" id="KW-0677">Repeat</keyword>
<feature type="region of interest" description="Disordered" evidence="5">
    <location>
        <begin position="447"/>
        <end position="474"/>
    </location>
</feature>
<dbReference type="OrthoDB" id="255821at2"/>
<organism evidence="7 8">
    <name type="scientific">Methylocaldum marinum</name>
    <dbReference type="NCBI Taxonomy" id="1432792"/>
    <lineage>
        <taxon>Bacteria</taxon>
        <taxon>Pseudomonadati</taxon>
        <taxon>Pseudomonadota</taxon>
        <taxon>Gammaproteobacteria</taxon>
        <taxon>Methylococcales</taxon>
        <taxon>Methylococcaceae</taxon>
        <taxon>Methylocaldum</taxon>
    </lineage>
</organism>
<dbReference type="Gene3D" id="3.40.50.11380">
    <property type="match status" value="1"/>
</dbReference>
<keyword evidence="2" id="KW-0808">Transferase</keyword>
<dbReference type="GO" id="GO:0006493">
    <property type="term" value="P:protein O-linked glycosylation"/>
    <property type="evidence" value="ECO:0007669"/>
    <property type="project" value="TreeGrafter"/>
</dbReference>
<dbReference type="Gene3D" id="3.40.50.2000">
    <property type="entry name" value="Glycogen Phosphorylase B"/>
    <property type="match status" value="1"/>
</dbReference>
<reference evidence="7 8" key="1">
    <citation type="submission" date="2016-12" db="EMBL/GenBank/DDBJ databases">
        <title>Genome sequencing of Methylocaldum marinum.</title>
        <authorList>
            <person name="Takeuchi M."/>
            <person name="Kamagata Y."/>
            <person name="Hiraoka S."/>
            <person name="Oshima K."/>
            <person name="Hattori M."/>
            <person name="Iwasaki W."/>
        </authorList>
    </citation>
    <scope>NUCLEOTIDE SEQUENCE [LARGE SCALE GENOMIC DNA]</scope>
    <source>
        <strain evidence="7 8">S8</strain>
    </source>
</reference>
<gene>
    <name evidence="7" type="ORF">sS8_0807</name>
</gene>
<protein>
    <submittedName>
        <fullName evidence="7">TPR repeat-containing protein</fullName>
    </submittedName>
</protein>
<feature type="compositionally biased region" description="Acidic residues" evidence="5">
    <location>
        <begin position="457"/>
        <end position="474"/>
    </location>
</feature>
<sequence length="474" mass="53011">MKFYDLSRSMCEWERLDEWRGKIRTALAGNQAGKISPFHLLSLPGMTASEQRACAELWMKPRIEASAMERLDMAFTFGVSARPKIRLGYLSCDFHAHATSLLLVELLESHDRERFEIFAYSYGPDDGKGMRERLKKSFDRFIDIQGLSTSEAAQAIHGDEVDILIDLKGYTQATRTAILAFRPAPIQVNYLGYPGTLGGDLCDYIITDRFLTPPDSADDYSEAFAYLPDSYQPHGREGPIGARPTRAEAGLGEEGFVFCCFNQAYKITPDVFDVWCRLLADVPGSVLWLLKNALAEGNLRNEACRRGIAPDRLVFADDKPQIEHLGRLGLADLVLDTLPYNAHTTASDALWAGVPLVTCAGDTFPSRVAGSLLHAIGLPELITDDLEAYYELAFDLATRPARLSEIKRKLAGNRLSTPLFDIRTYTRDLEALFETIWQRYRDGEPPAAIGRIREPEGEPLDLQEEIELSECEES</sequence>
<dbReference type="Proteomes" id="UP000266313">
    <property type="component" value="Chromosome"/>
</dbReference>
<accession>A0A250KML0</accession>
<evidence type="ECO:0000313" key="7">
    <source>
        <dbReference type="EMBL" id="BBA32772.1"/>
    </source>
</evidence>
<dbReference type="RefSeq" id="WP_119628505.1">
    <property type="nucleotide sequence ID" value="NZ_AP017928.1"/>
</dbReference>
<keyword evidence="4" id="KW-0802">TPR repeat</keyword>
<feature type="domain" description="O-GlcNAc transferase C-terminal" evidence="6">
    <location>
        <begin position="69"/>
        <end position="231"/>
    </location>
</feature>
<name>A0A250KML0_9GAMM</name>
<dbReference type="AlphaFoldDB" id="A0A250KML0"/>
<dbReference type="EMBL" id="AP017928">
    <property type="protein sequence ID" value="BBA32772.1"/>
    <property type="molecule type" value="Genomic_DNA"/>
</dbReference>
<feature type="domain" description="O-GlcNAc transferase C-terminal" evidence="6">
    <location>
        <begin position="245"/>
        <end position="429"/>
    </location>
</feature>
<evidence type="ECO:0000256" key="1">
    <source>
        <dbReference type="ARBA" id="ARBA00004922"/>
    </source>
</evidence>
<evidence type="ECO:0000256" key="2">
    <source>
        <dbReference type="ARBA" id="ARBA00022679"/>
    </source>
</evidence>
<dbReference type="PANTHER" id="PTHR44998:SF1">
    <property type="entry name" value="UDP-N-ACETYLGLUCOSAMINE--PEPTIDE N-ACETYLGLUCOSAMINYLTRANSFERASE 110 KDA SUBUNIT"/>
    <property type="match status" value="1"/>
</dbReference>
<evidence type="ECO:0000256" key="4">
    <source>
        <dbReference type="ARBA" id="ARBA00022803"/>
    </source>
</evidence>
<dbReference type="InterPro" id="IPR029489">
    <property type="entry name" value="OGT/SEC/SPY_C"/>
</dbReference>
<keyword evidence="8" id="KW-1185">Reference proteome</keyword>
<dbReference type="KEGG" id="mmai:sS8_0807"/>
<comment type="pathway">
    <text evidence="1">Protein modification; protein glycosylation.</text>
</comment>